<proteinExistence type="predicted"/>
<dbReference type="SUPFAM" id="SSF55781">
    <property type="entry name" value="GAF domain-like"/>
    <property type="match status" value="1"/>
</dbReference>
<dbReference type="InterPro" id="IPR029016">
    <property type="entry name" value="GAF-like_dom_sf"/>
</dbReference>
<comment type="caution">
    <text evidence="2">The sequence shown here is derived from an EMBL/GenBank/DDBJ whole genome shotgun (WGS) entry which is preliminary data.</text>
</comment>
<accession>A0A6A3N7D4</accession>
<reference evidence="2 3" key="1">
    <citation type="submission" date="2018-09" db="EMBL/GenBank/DDBJ databases">
        <title>Genomic investigation of the strawberry pathogen Phytophthora fragariae indicates pathogenicity is determined by transcriptional variation in three key races.</title>
        <authorList>
            <person name="Adams T.M."/>
            <person name="Armitage A.D."/>
            <person name="Sobczyk M.K."/>
            <person name="Bates H.J."/>
            <person name="Dunwell J.M."/>
            <person name="Nellist C.F."/>
            <person name="Harrison R.J."/>
        </authorList>
    </citation>
    <scope>NUCLEOTIDE SEQUENCE [LARGE SCALE GENOMIC DNA]</scope>
    <source>
        <strain evidence="2 3">SCRP324</strain>
    </source>
</reference>
<evidence type="ECO:0000313" key="3">
    <source>
        <dbReference type="Proteomes" id="UP000435112"/>
    </source>
</evidence>
<dbReference type="Gene3D" id="3.30.450.40">
    <property type="match status" value="1"/>
</dbReference>
<evidence type="ECO:0000256" key="1">
    <source>
        <dbReference type="SAM" id="MobiDB-lite"/>
    </source>
</evidence>
<evidence type="ECO:0000313" key="2">
    <source>
        <dbReference type="EMBL" id="KAE9041289.1"/>
    </source>
</evidence>
<dbReference type="OrthoDB" id="121584at2759"/>
<feature type="region of interest" description="Disordered" evidence="1">
    <location>
        <begin position="371"/>
        <end position="418"/>
    </location>
</feature>
<feature type="compositionally biased region" description="Polar residues" evidence="1">
    <location>
        <begin position="379"/>
        <end position="392"/>
    </location>
</feature>
<name>A0A6A3N7D4_9STRA</name>
<feature type="compositionally biased region" description="Polar residues" evidence="1">
    <location>
        <begin position="408"/>
        <end position="417"/>
    </location>
</feature>
<dbReference type="Proteomes" id="UP000435112">
    <property type="component" value="Unassembled WGS sequence"/>
</dbReference>
<dbReference type="EMBL" id="QXFU01000177">
    <property type="protein sequence ID" value="KAE9041289.1"/>
    <property type="molecule type" value="Genomic_DNA"/>
</dbReference>
<protein>
    <recommendedName>
        <fullName evidence="4">GAF domain-containing protein</fullName>
    </recommendedName>
</protein>
<sequence>MRAFLSRCYANSIRNNATRHRRVIEEMQRSSDAAIAKVKEHSEARAKEEMGALSAAEEQLTAGASFQALQTLIRRLFQPTTVKDLFVSVGSTFAQILHGSAAVLFLFDPSSNELWTQREENQLIQVPASLGIAGSTLSSGSTMVITDVSSDPRFHPMVDQFVLSSLRQDDTSTLMMATRPNAHAVKPTVGMVSTPLTSPDGAAYGVLQVAFSTSSLSSVDRRVLITQTQLYSKTCCFYVEQLVFEMLRNCRDRVRARSPEKFMTLFKQNKNWRKYYAAMERKAVDLEGKLREVLDEREQLIQVRSELQKRHQKLQDKLESGERNTKDVSKLVADWKKKLVKWQKVLDEKDRAIAEKTNELETMKNEFGRYRRERRSKDLQNVLNSSRTGAKRSSSSSSAFEDSDDSTGKSPSFSDRGQLSILKADQTRLQSQLVRAEADNLLLVKAISIARTQHGELPKTIQAEVTRVATRVSRRAPAEA</sequence>
<dbReference type="AlphaFoldDB" id="A0A6A3N7D4"/>
<evidence type="ECO:0008006" key="4">
    <source>
        <dbReference type="Google" id="ProtNLM"/>
    </source>
</evidence>
<gene>
    <name evidence="2" type="ORF">PR002_g4530</name>
</gene>
<organism evidence="2 3">
    <name type="scientific">Phytophthora rubi</name>
    <dbReference type="NCBI Taxonomy" id="129364"/>
    <lineage>
        <taxon>Eukaryota</taxon>
        <taxon>Sar</taxon>
        <taxon>Stramenopiles</taxon>
        <taxon>Oomycota</taxon>
        <taxon>Peronosporomycetes</taxon>
        <taxon>Peronosporales</taxon>
        <taxon>Peronosporaceae</taxon>
        <taxon>Phytophthora</taxon>
    </lineage>
</organism>